<sequence>MMKNKFSVGYSAFRRFIMIIPIFFVVKILFIFMLVSSFSTYEEKFGSTVIKMKSIDPDPVAYDLFPVNVIIEGVGSFDLDVLYTENDLLFINIEDLFRALKVPCTDGVKGISVEGFIGNAYQPYSIDFAKGIIKVGDRTIRTDDKLLKESGILYMESSLFAKAFGIILDFNYRSLTIKLKADFELPVVKQMRLEKIRSNIADIKGEVVVDTLISRDYHLFKFGTLDWSASSFQNWKSAANNAFGLSLGTELLYGEANISMNYFSQYKFDDRQLQYRWNWVDNDKTLIKQAQVGKISVPLISFINAPLVGASIRNSPTTVRKAKGSYIINEIAEPNWTVELYINNVLVDFTTADASGAFRFNVPIVYGFTTLKLKYYGPTGEERTEEREMNVPYTVMATNEFEYGLSAGIVQDGDGSRFGKGEFNYGVNRILTVGGGIEYLSSLPSDGFIPYATATLQPFSRLILNGEYVHGVRSKGVLNYYITKEILLELDYAKYVEGQKVTIFNSNEERKAKLSIPLRYKKINGFFRLDYSQLVYSAFSYNYATAMFSVYYKQFSTNASTQINWVSEKDPFITNDLVLGYRLKNNYVIRSSVRYNASSSSFISYTTELEKRIAKGYLSASFQKNIISDDYYINLGCKYDFSFARTAVSGSQSKFNSGTSISAQGSLAFGAGNGYIHSNNNSSVGKGGIVLYPFLDLNHNGIFDKEEHLVKLSVARANGAKTIISEKDSIVRIPNLNSFTDYVLEFNDSDLSNIAWRFKHNTYKVLVDPNQFMRIDVPILAMGEISGMAYMEKENELKGIGRILIKIYEKNSDKVVVETLSEYDGYIYKLGLKPGEYRACVDPEQLSNLNFIAEPACRYFTIKTSEEGDIVDGIDFILKKNKE</sequence>
<evidence type="ECO:0000313" key="3">
    <source>
        <dbReference type="Proteomes" id="UP000198569"/>
    </source>
</evidence>
<name>A0A1H2ZF36_9FLAO</name>
<evidence type="ECO:0000313" key="2">
    <source>
        <dbReference type="EMBL" id="SDX15947.1"/>
    </source>
</evidence>
<keyword evidence="1" id="KW-0812">Transmembrane</keyword>
<dbReference type="Proteomes" id="UP000198569">
    <property type="component" value="Unassembled WGS sequence"/>
</dbReference>
<reference evidence="3" key="1">
    <citation type="submission" date="2016-10" db="EMBL/GenBank/DDBJ databases">
        <authorList>
            <person name="Varghese N."/>
            <person name="Submissions S."/>
        </authorList>
    </citation>
    <scope>NUCLEOTIDE SEQUENCE [LARGE SCALE GENOMIC DNA]</scope>
    <source>
        <strain evidence="3">DSM 15718</strain>
    </source>
</reference>
<protein>
    <recommendedName>
        <fullName evidence="4">Outer membrane usher protein FimD/PapC</fullName>
    </recommendedName>
</protein>
<keyword evidence="1" id="KW-1133">Transmembrane helix</keyword>
<feature type="transmembrane region" description="Helical" evidence="1">
    <location>
        <begin position="12"/>
        <end position="35"/>
    </location>
</feature>
<keyword evidence="3" id="KW-1185">Reference proteome</keyword>
<proteinExistence type="predicted"/>
<evidence type="ECO:0000256" key="1">
    <source>
        <dbReference type="SAM" id="Phobius"/>
    </source>
</evidence>
<dbReference type="EMBL" id="FNMV01000007">
    <property type="protein sequence ID" value="SDX15947.1"/>
    <property type="molecule type" value="Genomic_DNA"/>
</dbReference>
<dbReference type="STRING" id="229203.SAMN05444338_107170"/>
<accession>A0A1H2ZF36</accession>
<keyword evidence="1" id="KW-0472">Membrane</keyword>
<evidence type="ECO:0008006" key="4">
    <source>
        <dbReference type="Google" id="ProtNLM"/>
    </source>
</evidence>
<organism evidence="2 3">
    <name type="scientific">Flavobacterium degerlachei</name>
    <dbReference type="NCBI Taxonomy" id="229203"/>
    <lineage>
        <taxon>Bacteria</taxon>
        <taxon>Pseudomonadati</taxon>
        <taxon>Bacteroidota</taxon>
        <taxon>Flavobacteriia</taxon>
        <taxon>Flavobacteriales</taxon>
        <taxon>Flavobacteriaceae</taxon>
        <taxon>Flavobacterium</taxon>
    </lineage>
</organism>
<gene>
    <name evidence="2" type="ORF">SAMN05444338_107170</name>
</gene>
<dbReference type="AlphaFoldDB" id="A0A1H2ZF36"/>